<evidence type="ECO:0000313" key="4">
    <source>
        <dbReference type="Proteomes" id="UP000594262"/>
    </source>
</evidence>
<feature type="chain" id="PRO_5029855073" evidence="2">
    <location>
        <begin position="28"/>
        <end position="1083"/>
    </location>
</feature>
<dbReference type="PANTHER" id="PTHR34714">
    <property type="entry name" value="EGF-LIKE DOMAIN-CONTAINING PROTEIN"/>
    <property type="match status" value="1"/>
</dbReference>
<dbReference type="PANTHER" id="PTHR34714:SF2">
    <property type="entry name" value="EGF-LIKE DOMAIN-CONTAINING PROTEIN"/>
    <property type="match status" value="1"/>
</dbReference>
<reference evidence="3" key="1">
    <citation type="submission" date="2021-01" db="UniProtKB">
        <authorList>
            <consortium name="EnsemblMetazoa"/>
        </authorList>
    </citation>
    <scope>IDENTIFICATION</scope>
</reference>
<dbReference type="Proteomes" id="UP000594262">
    <property type="component" value="Unplaced"/>
</dbReference>
<protein>
    <submittedName>
        <fullName evidence="3">Uncharacterized protein</fullName>
    </submittedName>
</protein>
<dbReference type="EnsemblMetazoa" id="CLYHEMT022310.1">
    <property type="protein sequence ID" value="CLYHEMP022310.1"/>
    <property type="gene ID" value="CLYHEMG022310"/>
</dbReference>
<keyword evidence="1" id="KW-0175">Coiled coil</keyword>
<accession>A0A7M5XF52</accession>
<feature type="signal peptide" evidence="2">
    <location>
        <begin position="1"/>
        <end position="27"/>
    </location>
</feature>
<keyword evidence="2" id="KW-0732">Signal</keyword>
<sequence length="1083" mass="125223">MTGGITRTILLCCIIILWFWPRMEVTAVNSVSISCYLFCHGNPPHECKCDKSILTLSGTNIFRSSGTRLVTNFPEFEDAQQIHGLIINAGYNALCVKSDDHSACQKPSDKNKPFIIDPTTKFFNYFDDLKIVANRDGVFTMAYVSNAFLAKFQLKSFKYYNANEKADAVEIGSICPTPSHSDIDIFIRCRSKRLILNMPKVPAEKTMQGLIEVDYKVPNGNIEWKYYHTMGSIQTCTLSIQLAKKSDDFWSFVPTEMLRENKIKSFTIQIDYLDQSSTEKLVFDEVVDFKGKANLVWLDRAEFETIEGFPDIFPSEKKQNSDEHTITLNYVIVNLRDALNEMVYEAVENEGVRPKFVINTQVLIWKDVLKYKIHELQINYRVLMYQKGSKLFVVNPKPTDTNSGVSFNVLPMDLKSMYEIMLAIAMMGKPSFFHNSAQRKAKRIMLKKFVKSLKEFVPSELAIQNSNYQTFFKTDAFMKKTQLFQFLERQAQKTSLVPRLSKSIYKEKTIFLQQLGENLGQKDRFKYFKEGQKSLMMISKMKTTTQRLIVIKELEELLTNHAKQKELVGQYQRKRRQYENEVKSEESEFKKGVKRRETEAYVEAAFTILDIAFSAFSGKFVDPGKLLETISRLHKLANTLKAIKRTITKIKDMGKITNDQFKNHFAGWQKTSEFAGEFLKTTQSVKVAKDGFNPGEMDALLGKVLEVDPSDLLEWDVAIKDVETMMDSSLTAEVSETNNYKKALLRMMTAGRAETEAILMKSKIEANIVLKIFEKKNYENEEAEIVHLSAKMDRGVTKDLFDDNYELAMLQYRLEMFFHLIDYCDASFYYSLTPCTSYTNFQYHSSLDEIIHLTNKMLVEDVDNLNDLYPPPQSFFDKKIEFTWSHRQCSKFYQLFKQQKTPLTDFQKGLRNGCLKSKIAELMDDEEDHSFTFNVPLHHEQFNIFDRVRIDEVKIFMRGAKTRSGMLTVNIESSGLYQDVMDGQNFTFSGEIWSRTFRYNLSSNTNDQFEIKGDIHQSYKDVFSRPTPFTHWMVTVPKIHNEGLDLKDVTKIEILFSGQLMVSRSPAREAPEIPNFEEILSKG</sequence>
<feature type="coiled-coil region" evidence="1">
    <location>
        <begin position="554"/>
        <end position="588"/>
    </location>
</feature>
<name>A0A7M5XF52_9CNID</name>
<proteinExistence type="predicted"/>
<dbReference type="PROSITE" id="PS51257">
    <property type="entry name" value="PROKAR_LIPOPROTEIN"/>
    <property type="match status" value="1"/>
</dbReference>
<dbReference type="AlphaFoldDB" id="A0A7M5XF52"/>
<keyword evidence="4" id="KW-1185">Reference proteome</keyword>
<organism evidence="3 4">
    <name type="scientific">Clytia hemisphaerica</name>
    <dbReference type="NCBI Taxonomy" id="252671"/>
    <lineage>
        <taxon>Eukaryota</taxon>
        <taxon>Metazoa</taxon>
        <taxon>Cnidaria</taxon>
        <taxon>Hydrozoa</taxon>
        <taxon>Hydroidolina</taxon>
        <taxon>Leptothecata</taxon>
        <taxon>Obeliida</taxon>
        <taxon>Clytiidae</taxon>
        <taxon>Clytia</taxon>
    </lineage>
</organism>
<dbReference type="OrthoDB" id="5867217at2759"/>
<evidence type="ECO:0000313" key="3">
    <source>
        <dbReference type="EnsemblMetazoa" id="CLYHEMP022310.1"/>
    </source>
</evidence>
<evidence type="ECO:0000256" key="1">
    <source>
        <dbReference type="SAM" id="Coils"/>
    </source>
</evidence>
<evidence type="ECO:0000256" key="2">
    <source>
        <dbReference type="SAM" id="SignalP"/>
    </source>
</evidence>
<dbReference type="RefSeq" id="XP_066931050.1">
    <property type="nucleotide sequence ID" value="XM_067074949.1"/>
</dbReference>
<dbReference type="GeneID" id="136818672"/>